<keyword evidence="2" id="KW-1185">Reference proteome</keyword>
<organism evidence="1 2">
    <name type="scientific">Flavobacterium frigidarium</name>
    <dbReference type="NCBI Taxonomy" id="99286"/>
    <lineage>
        <taxon>Bacteria</taxon>
        <taxon>Pseudomonadati</taxon>
        <taxon>Bacteroidota</taxon>
        <taxon>Flavobacteriia</taxon>
        <taxon>Flavobacteriales</taxon>
        <taxon>Flavobacteriaceae</taxon>
        <taxon>Flavobacterium</taxon>
    </lineage>
</organism>
<name>A0ABV4KEK9_9FLAO</name>
<sequence>METTNNKIANLKVEISENCTEKQIEIISLYWELEEMKFVNMAKQIIGKFELSQSELSKLIASCSTLSFYLPCKNCNSYEKQQAKSKTHFLELIKKTNTRSRLLFKCNHCTQQEIKKLNSEKAKKRDELLLKFENAITDKNWRNLSKFEKGILVNCLTMNFKKLTNHYGNQLGQSQFIRFIKALENIANQNLLLLERDRRTNYIVGFQKLERLSDFSEEIFVQEEVSESSVEVDSETNELKFKLVINKNQYHPDSPTHAGTFTLKERIVLEPDVEYIYGFWPRANENLYVTMTPLENLEKLPIQKRISDQPISLQKGIQDFLKNLGQNL</sequence>
<proteinExistence type="predicted"/>
<dbReference type="RefSeq" id="WP_371569766.1">
    <property type="nucleotide sequence ID" value="NZ_JASMRN010000006.1"/>
</dbReference>
<protein>
    <submittedName>
        <fullName evidence="1">Uncharacterized protein</fullName>
    </submittedName>
</protein>
<evidence type="ECO:0000313" key="2">
    <source>
        <dbReference type="Proteomes" id="UP001568894"/>
    </source>
</evidence>
<accession>A0ABV4KEK9</accession>
<dbReference type="EMBL" id="JASMRN010000006">
    <property type="protein sequence ID" value="MEZ7515357.1"/>
    <property type="molecule type" value="Genomic_DNA"/>
</dbReference>
<dbReference type="Proteomes" id="UP001568894">
    <property type="component" value="Unassembled WGS sequence"/>
</dbReference>
<reference evidence="1 2" key="1">
    <citation type="submission" date="2023-05" db="EMBL/GenBank/DDBJ databases">
        <title>Adaptations of aquatic viruses from atmosphere-close ecosystems of the Central Arctic Ocean.</title>
        <authorList>
            <person name="Rahlff J."/>
            <person name="Holmfeldt K."/>
        </authorList>
    </citation>
    <scope>NUCLEOTIDE SEQUENCE [LARGE SCALE GENOMIC DNA]</scope>
    <source>
        <strain evidence="1 2">Arc14</strain>
    </source>
</reference>
<comment type="caution">
    <text evidence="1">The sequence shown here is derived from an EMBL/GenBank/DDBJ whole genome shotgun (WGS) entry which is preliminary data.</text>
</comment>
<gene>
    <name evidence="1" type="ORF">QO192_08685</name>
</gene>
<evidence type="ECO:0000313" key="1">
    <source>
        <dbReference type="EMBL" id="MEZ7515357.1"/>
    </source>
</evidence>